<feature type="compositionally biased region" description="Low complexity" evidence="1">
    <location>
        <begin position="32"/>
        <end position="47"/>
    </location>
</feature>
<dbReference type="Gene3D" id="3.40.50.1820">
    <property type="entry name" value="alpha/beta hydrolase"/>
    <property type="match status" value="1"/>
</dbReference>
<comment type="caution">
    <text evidence="3">The sequence shown here is derived from an EMBL/GenBank/DDBJ whole genome shotgun (WGS) entry which is preliminary data.</text>
</comment>
<proteinExistence type="predicted"/>
<dbReference type="RefSeq" id="WP_160821395.1">
    <property type="nucleotide sequence ID" value="NZ_JBHSXE010000001.1"/>
</dbReference>
<accession>A0ABW2CR03</accession>
<organism evidence="3 4">
    <name type="scientific">Actinomadura yumaensis</name>
    <dbReference type="NCBI Taxonomy" id="111807"/>
    <lineage>
        <taxon>Bacteria</taxon>
        <taxon>Bacillati</taxon>
        <taxon>Actinomycetota</taxon>
        <taxon>Actinomycetes</taxon>
        <taxon>Streptosporangiales</taxon>
        <taxon>Thermomonosporaceae</taxon>
        <taxon>Actinomadura</taxon>
    </lineage>
</organism>
<dbReference type="GO" id="GO:0016787">
    <property type="term" value="F:hydrolase activity"/>
    <property type="evidence" value="ECO:0007669"/>
    <property type="project" value="UniProtKB-KW"/>
</dbReference>
<keyword evidence="3" id="KW-0378">Hydrolase</keyword>
<dbReference type="InterPro" id="IPR029058">
    <property type="entry name" value="AB_hydrolase_fold"/>
</dbReference>
<feature type="region of interest" description="Disordered" evidence="1">
    <location>
        <begin position="1"/>
        <end position="47"/>
    </location>
</feature>
<gene>
    <name evidence="3" type="ORF">ACFQKB_30925</name>
</gene>
<evidence type="ECO:0000313" key="3">
    <source>
        <dbReference type="EMBL" id="MFC6884209.1"/>
    </source>
</evidence>
<dbReference type="EMBL" id="JBHSXS010000025">
    <property type="protein sequence ID" value="MFC6884209.1"/>
    <property type="molecule type" value="Genomic_DNA"/>
</dbReference>
<dbReference type="Pfam" id="PF00326">
    <property type="entry name" value="Peptidase_S9"/>
    <property type="match status" value="1"/>
</dbReference>
<evidence type="ECO:0000259" key="2">
    <source>
        <dbReference type="Pfam" id="PF00326"/>
    </source>
</evidence>
<feature type="region of interest" description="Disordered" evidence="1">
    <location>
        <begin position="325"/>
        <end position="370"/>
    </location>
</feature>
<sequence length="370" mass="38112">MSGERPNQRDLDRDDLTRRDSPHAGPPPQPGVAPARHASARSAHGGAPVRGTAAGVGYFALPPTAVDARPNGPTRLIVAWPGFDPPRAAAALAAALPMTGVPVWRVFLELPAVPATAGMSASRAMSGGLGSSAFLEPSGIEAYGAVVEEAAARLPDVLAELRRTLALEEGPVGLAGFSAGGAAALLVLARGDVPVSTAALVAPVIAPSRVAAAVEKRAGRDRAWPDGARETAGRLDFGARAGELARRDAALLLIGGAKDRVVPPNEITAFRDALRRVGAPAVESATFRMGHALAAEPGTDACPPITEAVRVDGVLTDWFRERLAETTEPEPSAPAHTQPEQRPAPQTVAQGPFSLDLSGTPLEPAAHLHR</sequence>
<dbReference type="Proteomes" id="UP001596380">
    <property type="component" value="Unassembled WGS sequence"/>
</dbReference>
<dbReference type="EC" id="3.4.-.-" evidence="3"/>
<protein>
    <submittedName>
        <fullName evidence="3">Alpha/beta hydrolase family protein</fullName>
        <ecNumber evidence="3">3.4.-.-</ecNumber>
    </submittedName>
</protein>
<keyword evidence="4" id="KW-1185">Reference proteome</keyword>
<dbReference type="InterPro" id="IPR001375">
    <property type="entry name" value="Peptidase_S9_cat"/>
</dbReference>
<evidence type="ECO:0000313" key="4">
    <source>
        <dbReference type="Proteomes" id="UP001596380"/>
    </source>
</evidence>
<feature type="domain" description="Peptidase S9 prolyl oligopeptidase catalytic" evidence="2">
    <location>
        <begin position="169"/>
        <end position="291"/>
    </location>
</feature>
<dbReference type="SUPFAM" id="SSF53474">
    <property type="entry name" value="alpha/beta-Hydrolases"/>
    <property type="match status" value="1"/>
</dbReference>
<feature type="compositionally biased region" description="Basic and acidic residues" evidence="1">
    <location>
        <begin position="1"/>
        <end position="22"/>
    </location>
</feature>
<reference evidence="4" key="1">
    <citation type="journal article" date="2019" name="Int. J. Syst. Evol. Microbiol.">
        <title>The Global Catalogue of Microorganisms (GCM) 10K type strain sequencing project: providing services to taxonomists for standard genome sequencing and annotation.</title>
        <authorList>
            <consortium name="The Broad Institute Genomics Platform"/>
            <consortium name="The Broad Institute Genome Sequencing Center for Infectious Disease"/>
            <person name="Wu L."/>
            <person name="Ma J."/>
        </authorList>
    </citation>
    <scope>NUCLEOTIDE SEQUENCE [LARGE SCALE GENOMIC DNA]</scope>
    <source>
        <strain evidence="4">JCM 3369</strain>
    </source>
</reference>
<evidence type="ECO:0000256" key="1">
    <source>
        <dbReference type="SAM" id="MobiDB-lite"/>
    </source>
</evidence>
<name>A0ABW2CR03_9ACTN</name>